<dbReference type="Proteomes" id="UP000789920">
    <property type="component" value="Unassembled WGS sequence"/>
</dbReference>
<comment type="caution">
    <text evidence="1">The sequence shown here is derived from an EMBL/GenBank/DDBJ whole genome shotgun (WGS) entry which is preliminary data.</text>
</comment>
<feature type="non-terminal residue" evidence="1">
    <location>
        <position position="1"/>
    </location>
</feature>
<sequence>NHILELENKAFYEAQLDDKALINSYFDEESVFDYFANQIYPQYNKDT</sequence>
<name>A0ACA9SRQ5_9GLOM</name>
<evidence type="ECO:0000313" key="2">
    <source>
        <dbReference type="Proteomes" id="UP000789920"/>
    </source>
</evidence>
<evidence type="ECO:0000313" key="1">
    <source>
        <dbReference type="EMBL" id="CAG8846288.1"/>
    </source>
</evidence>
<gene>
    <name evidence="1" type="ORF">RPERSI_LOCUS34062</name>
</gene>
<reference evidence="1" key="1">
    <citation type="submission" date="2021-06" db="EMBL/GenBank/DDBJ databases">
        <authorList>
            <person name="Kallberg Y."/>
            <person name="Tangrot J."/>
            <person name="Rosling A."/>
        </authorList>
    </citation>
    <scope>NUCLEOTIDE SEQUENCE</scope>
    <source>
        <strain evidence="1">MA461A</strain>
    </source>
</reference>
<organism evidence="1 2">
    <name type="scientific">Racocetra persica</name>
    <dbReference type="NCBI Taxonomy" id="160502"/>
    <lineage>
        <taxon>Eukaryota</taxon>
        <taxon>Fungi</taxon>
        <taxon>Fungi incertae sedis</taxon>
        <taxon>Mucoromycota</taxon>
        <taxon>Glomeromycotina</taxon>
        <taxon>Glomeromycetes</taxon>
        <taxon>Diversisporales</taxon>
        <taxon>Gigasporaceae</taxon>
        <taxon>Racocetra</taxon>
    </lineage>
</organism>
<protein>
    <submittedName>
        <fullName evidence="1">17355_t:CDS:1</fullName>
    </submittedName>
</protein>
<accession>A0ACA9SRQ5</accession>
<proteinExistence type="predicted"/>
<keyword evidence="2" id="KW-1185">Reference proteome</keyword>
<dbReference type="EMBL" id="CAJVQC010150510">
    <property type="protein sequence ID" value="CAG8846288.1"/>
    <property type="molecule type" value="Genomic_DNA"/>
</dbReference>
<feature type="non-terminal residue" evidence="1">
    <location>
        <position position="47"/>
    </location>
</feature>